<gene>
    <name evidence="1" type="ORF">ACELLULO517_02550</name>
</gene>
<keyword evidence="2" id="KW-1185">Reference proteome</keyword>
<proteinExistence type="predicted"/>
<evidence type="ECO:0000313" key="1">
    <source>
        <dbReference type="EMBL" id="MCB8879099.1"/>
    </source>
</evidence>
<name>A0A963YYF2_9PROT</name>
<sequence length="80" mass="8749">MPLYIKDNETARLVAELAAERGITKQAAVRLAVKAELSRTAASLPLRQRMSVWRAQHPLPAATGDRADKAFFDSLDGEGE</sequence>
<reference evidence="1 2" key="1">
    <citation type="journal article" date="2021" name="Microorganisms">
        <title>Acidisoma silvae sp. nov. and Acidisomacellulosilytica sp. nov., Two Acidophilic Bacteria Isolated from Decaying Wood, Hydrolyzing Cellulose and Producing Poly-3-hydroxybutyrate.</title>
        <authorList>
            <person name="Mieszkin S."/>
            <person name="Pouder E."/>
            <person name="Uroz S."/>
            <person name="Simon-Colin C."/>
            <person name="Alain K."/>
        </authorList>
    </citation>
    <scope>NUCLEOTIDE SEQUENCE [LARGE SCALE GENOMIC DNA]</scope>
    <source>
        <strain evidence="1 2">HW T5.17</strain>
    </source>
</reference>
<dbReference type="Pfam" id="PF07704">
    <property type="entry name" value="PSK_trans_fac"/>
    <property type="match status" value="1"/>
</dbReference>
<organism evidence="1 2">
    <name type="scientific">Acidisoma cellulosilyticum</name>
    <dbReference type="NCBI Taxonomy" id="2802395"/>
    <lineage>
        <taxon>Bacteria</taxon>
        <taxon>Pseudomonadati</taxon>
        <taxon>Pseudomonadota</taxon>
        <taxon>Alphaproteobacteria</taxon>
        <taxon>Acetobacterales</taxon>
        <taxon>Acidocellaceae</taxon>
        <taxon>Acidisoma</taxon>
    </lineage>
</organism>
<accession>A0A963YYF2</accession>
<dbReference type="InterPro" id="IPR011660">
    <property type="entry name" value="VapB-like"/>
</dbReference>
<protein>
    <submittedName>
        <fullName evidence="1">Type II toxin-antitoxin system VapB family antitoxin</fullName>
    </submittedName>
</protein>
<dbReference type="RefSeq" id="WP_227305596.1">
    <property type="nucleotide sequence ID" value="NZ_JAESVA010000001.1"/>
</dbReference>
<dbReference type="EMBL" id="JAESVA010000001">
    <property type="protein sequence ID" value="MCB8879099.1"/>
    <property type="molecule type" value="Genomic_DNA"/>
</dbReference>
<comment type="caution">
    <text evidence="1">The sequence shown here is derived from an EMBL/GenBank/DDBJ whole genome shotgun (WGS) entry which is preliminary data.</text>
</comment>
<dbReference type="AlphaFoldDB" id="A0A963YYF2"/>
<dbReference type="Proteomes" id="UP000721844">
    <property type="component" value="Unassembled WGS sequence"/>
</dbReference>
<evidence type="ECO:0000313" key="2">
    <source>
        <dbReference type="Proteomes" id="UP000721844"/>
    </source>
</evidence>